<proteinExistence type="predicted"/>
<dbReference type="RefSeq" id="WP_209636244.1">
    <property type="nucleotide sequence ID" value="NZ_JAGINW010000001.1"/>
</dbReference>
<protein>
    <submittedName>
        <fullName evidence="1">Uncharacterized protein</fullName>
    </submittedName>
</protein>
<evidence type="ECO:0000313" key="2">
    <source>
        <dbReference type="Proteomes" id="UP001519332"/>
    </source>
</evidence>
<reference evidence="1 2" key="1">
    <citation type="submission" date="2021-03" db="EMBL/GenBank/DDBJ databases">
        <title>Sequencing the genomes of 1000 actinobacteria strains.</title>
        <authorList>
            <person name="Klenk H.-P."/>
        </authorList>
    </citation>
    <scope>NUCLEOTIDE SEQUENCE [LARGE SCALE GENOMIC DNA]</scope>
    <source>
        <strain evidence="1 2">DSM 46670</strain>
    </source>
</reference>
<gene>
    <name evidence="1" type="ORF">JOF56_001779</name>
</gene>
<sequence>MSTRPVTEAPGSGPLVMLAEANDTGMVTVYVPNGTAWVTSATAERLATALTFAARATRGRR</sequence>
<evidence type="ECO:0000313" key="1">
    <source>
        <dbReference type="EMBL" id="MBP2321394.1"/>
    </source>
</evidence>
<dbReference type="Proteomes" id="UP001519332">
    <property type="component" value="Unassembled WGS sequence"/>
</dbReference>
<name>A0ABS4TAP7_9PSEU</name>
<keyword evidence="2" id="KW-1185">Reference proteome</keyword>
<accession>A0ABS4TAP7</accession>
<comment type="caution">
    <text evidence="1">The sequence shown here is derived from an EMBL/GenBank/DDBJ whole genome shotgun (WGS) entry which is preliminary data.</text>
</comment>
<organism evidence="1 2">
    <name type="scientific">Kibdelosporangium banguiense</name>
    <dbReference type="NCBI Taxonomy" id="1365924"/>
    <lineage>
        <taxon>Bacteria</taxon>
        <taxon>Bacillati</taxon>
        <taxon>Actinomycetota</taxon>
        <taxon>Actinomycetes</taxon>
        <taxon>Pseudonocardiales</taxon>
        <taxon>Pseudonocardiaceae</taxon>
        <taxon>Kibdelosporangium</taxon>
    </lineage>
</organism>
<dbReference type="EMBL" id="JAGINW010000001">
    <property type="protein sequence ID" value="MBP2321394.1"/>
    <property type="molecule type" value="Genomic_DNA"/>
</dbReference>